<dbReference type="InterPro" id="IPR050595">
    <property type="entry name" value="Bact_response_regulator"/>
</dbReference>
<evidence type="ECO:0000313" key="5">
    <source>
        <dbReference type="Proteomes" id="UP000179251"/>
    </source>
</evidence>
<dbReference type="AlphaFoldDB" id="A0A1F5VFT1"/>
<dbReference type="Pfam" id="PF00072">
    <property type="entry name" value="Response_reg"/>
    <property type="match status" value="1"/>
</dbReference>
<dbReference type="SMART" id="SM00448">
    <property type="entry name" value="REC"/>
    <property type="match status" value="1"/>
</dbReference>
<dbReference type="PROSITE" id="PS50110">
    <property type="entry name" value="RESPONSE_REGULATORY"/>
    <property type="match status" value="1"/>
</dbReference>
<keyword evidence="1 2" id="KW-0597">Phosphoprotein</keyword>
<sequence length="126" mass="13720">MKKVFIAEDNQSIARMYRRAFQKSGWEVETASDGEEALGKLFASKDVPDAILLDIMMPKADGFEVLKKIKKSGSALENVPVLAMTNLASLSNGEADLEKVRALGAKDVIIKSQLDPQEVVNIAAKL</sequence>
<dbReference type="InterPro" id="IPR001789">
    <property type="entry name" value="Sig_transdc_resp-reg_receiver"/>
</dbReference>
<name>A0A1F5VFT1_9BACT</name>
<feature type="modified residue" description="4-aspartylphosphate" evidence="2">
    <location>
        <position position="54"/>
    </location>
</feature>
<comment type="caution">
    <text evidence="4">The sequence shown here is derived from an EMBL/GenBank/DDBJ whole genome shotgun (WGS) entry which is preliminary data.</text>
</comment>
<gene>
    <name evidence="4" type="ORF">A2834_02750</name>
</gene>
<organism evidence="4 5">
    <name type="scientific">Candidatus Giovannonibacteria bacterium RIFCSPHIGHO2_01_FULL_45_23</name>
    <dbReference type="NCBI Taxonomy" id="1798325"/>
    <lineage>
        <taxon>Bacteria</taxon>
        <taxon>Candidatus Giovannoniibacteriota</taxon>
    </lineage>
</organism>
<evidence type="ECO:0000256" key="1">
    <source>
        <dbReference type="ARBA" id="ARBA00022553"/>
    </source>
</evidence>
<dbReference type="STRING" id="1798325.A2834_02750"/>
<dbReference type="PANTHER" id="PTHR44591:SF3">
    <property type="entry name" value="RESPONSE REGULATORY DOMAIN-CONTAINING PROTEIN"/>
    <property type="match status" value="1"/>
</dbReference>
<evidence type="ECO:0000259" key="3">
    <source>
        <dbReference type="PROSITE" id="PS50110"/>
    </source>
</evidence>
<dbReference type="GO" id="GO:0000160">
    <property type="term" value="P:phosphorelay signal transduction system"/>
    <property type="evidence" value="ECO:0007669"/>
    <property type="project" value="InterPro"/>
</dbReference>
<protein>
    <recommendedName>
        <fullName evidence="3">Response regulatory domain-containing protein</fullName>
    </recommendedName>
</protein>
<accession>A0A1F5VFT1</accession>
<evidence type="ECO:0000313" key="4">
    <source>
        <dbReference type="EMBL" id="OGF62275.1"/>
    </source>
</evidence>
<feature type="domain" description="Response regulatory" evidence="3">
    <location>
        <begin position="3"/>
        <end position="126"/>
    </location>
</feature>
<proteinExistence type="predicted"/>
<dbReference type="SUPFAM" id="SSF52172">
    <property type="entry name" value="CheY-like"/>
    <property type="match status" value="1"/>
</dbReference>
<dbReference type="CDD" id="cd17574">
    <property type="entry name" value="REC_OmpR"/>
    <property type="match status" value="1"/>
</dbReference>
<reference evidence="4 5" key="1">
    <citation type="journal article" date="2016" name="Nat. Commun.">
        <title>Thousands of microbial genomes shed light on interconnected biogeochemical processes in an aquifer system.</title>
        <authorList>
            <person name="Anantharaman K."/>
            <person name="Brown C.T."/>
            <person name="Hug L.A."/>
            <person name="Sharon I."/>
            <person name="Castelle C.J."/>
            <person name="Probst A.J."/>
            <person name="Thomas B.C."/>
            <person name="Singh A."/>
            <person name="Wilkins M.J."/>
            <person name="Karaoz U."/>
            <person name="Brodie E.L."/>
            <person name="Williams K.H."/>
            <person name="Hubbard S.S."/>
            <person name="Banfield J.F."/>
        </authorList>
    </citation>
    <scope>NUCLEOTIDE SEQUENCE [LARGE SCALE GENOMIC DNA]</scope>
</reference>
<dbReference type="PANTHER" id="PTHR44591">
    <property type="entry name" value="STRESS RESPONSE REGULATOR PROTEIN 1"/>
    <property type="match status" value="1"/>
</dbReference>
<evidence type="ECO:0000256" key="2">
    <source>
        <dbReference type="PROSITE-ProRule" id="PRU00169"/>
    </source>
</evidence>
<dbReference type="Gene3D" id="3.40.50.2300">
    <property type="match status" value="1"/>
</dbReference>
<dbReference type="InterPro" id="IPR011006">
    <property type="entry name" value="CheY-like_superfamily"/>
</dbReference>
<dbReference type="EMBL" id="MFHD01000020">
    <property type="protein sequence ID" value="OGF62275.1"/>
    <property type="molecule type" value="Genomic_DNA"/>
</dbReference>
<dbReference type="Proteomes" id="UP000179251">
    <property type="component" value="Unassembled WGS sequence"/>
</dbReference>